<dbReference type="AlphaFoldDB" id="A0A951PQI7"/>
<name>A0A951PQI7_9CYAN</name>
<dbReference type="Proteomes" id="UP000753908">
    <property type="component" value="Unassembled WGS sequence"/>
</dbReference>
<proteinExistence type="predicted"/>
<accession>A0A951PQI7</accession>
<sequence length="74" mass="8217">MLINAIAREERHSATAAKAVETIAGKLAQPPPTSQHCRQLRTGKKAVKILFASNISLHDRRRHNPASRLQRPIS</sequence>
<evidence type="ECO:0000313" key="2">
    <source>
        <dbReference type="Proteomes" id="UP000753908"/>
    </source>
</evidence>
<gene>
    <name evidence="1" type="ORF">KME25_21295</name>
</gene>
<comment type="caution">
    <text evidence="1">The sequence shown here is derived from an EMBL/GenBank/DDBJ whole genome shotgun (WGS) entry which is preliminary data.</text>
</comment>
<reference evidence="1" key="1">
    <citation type="submission" date="2021-05" db="EMBL/GenBank/DDBJ databases">
        <authorList>
            <person name="Pietrasiak N."/>
            <person name="Ward R."/>
            <person name="Stajich J.E."/>
            <person name="Kurbessoian T."/>
        </authorList>
    </citation>
    <scope>NUCLEOTIDE SEQUENCE</scope>
    <source>
        <strain evidence="1">CPER-KK1</strain>
    </source>
</reference>
<reference evidence="1" key="2">
    <citation type="journal article" date="2022" name="Microbiol. Resour. Announc.">
        <title>Metagenome Sequencing to Explore Phylogenomics of Terrestrial Cyanobacteria.</title>
        <authorList>
            <person name="Ward R.D."/>
            <person name="Stajich J.E."/>
            <person name="Johansen J.R."/>
            <person name="Huntemann M."/>
            <person name="Clum A."/>
            <person name="Foster B."/>
            <person name="Foster B."/>
            <person name="Roux S."/>
            <person name="Palaniappan K."/>
            <person name="Varghese N."/>
            <person name="Mukherjee S."/>
            <person name="Reddy T.B.K."/>
            <person name="Daum C."/>
            <person name="Copeland A."/>
            <person name="Chen I.A."/>
            <person name="Ivanova N.N."/>
            <person name="Kyrpides N.C."/>
            <person name="Shapiro N."/>
            <person name="Eloe-Fadrosh E.A."/>
            <person name="Pietrasiak N."/>
        </authorList>
    </citation>
    <scope>NUCLEOTIDE SEQUENCE</scope>
    <source>
        <strain evidence="1">CPER-KK1</strain>
    </source>
</reference>
<protein>
    <submittedName>
        <fullName evidence="1">Uncharacterized protein</fullName>
    </submittedName>
</protein>
<evidence type="ECO:0000313" key="1">
    <source>
        <dbReference type="EMBL" id="MBW4546954.1"/>
    </source>
</evidence>
<organism evidence="1 2">
    <name type="scientific">Symplocastrum torsivum CPER-KK1</name>
    <dbReference type="NCBI Taxonomy" id="450513"/>
    <lineage>
        <taxon>Bacteria</taxon>
        <taxon>Bacillati</taxon>
        <taxon>Cyanobacteriota</taxon>
        <taxon>Cyanophyceae</taxon>
        <taxon>Oscillatoriophycideae</taxon>
        <taxon>Oscillatoriales</taxon>
        <taxon>Microcoleaceae</taxon>
        <taxon>Symplocastrum</taxon>
    </lineage>
</organism>
<dbReference type="EMBL" id="JAHHIF010000033">
    <property type="protein sequence ID" value="MBW4546954.1"/>
    <property type="molecule type" value="Genomic_DNA"/>
</dbReference>